<proteinExistence type="predicted"/>
<protein>
    <submittedName>
        <fullName evidence="1">Uncharacterized protein</fullName>
    </submittedName>
</protein>
<name>A0A0B7KE52_BIOOC</name>
<organism evidence="1">
    <name type="scientific">Bionectria ochroleuca</name>
    <name type="common">Gliocladium roseum</name>
    <dbReference type="NCBI Taxonomy" id="29856"/>
    <lineage>
        <taxon>Eukaryota</taxon>
        <taxon>Fungi</taxon>
        <taxon>Dikarya</taxon>
        <taxon>Ascomycota</taxon>
        <taxon>Pezizomycotina</taxon>
        <taxon>Sordariomycetes</taxon>
        <taxon>Hypocreomycetidae</taxon>
        <taxon>Hypocreales</taxon>
        <taxon>Bionectriaceae</taxon>
        <taxon>Clonostachys</taxon>
    </lineage>
</organism>
<evidence type="ECO:0000313" key="1">
    <source>
        <dbReference type="EMBL" id="CEO53757.1"/>
    </source>
</evidence>
<gene>
    <name evidence="1" type="ORF">BN869_000009815_1</name>
</gene>
<dbReference type="EMBL" id="CDPU01000037">
    <property type="protein sequence ID" value="CEO53757.1"/>
    <property type="molecule type" value="Genomic_DNA"/>
</dbReference>
<dbReference type="AlphaFoldDB" id="A0A0B7KE52"/>
<accession>A0A0B7KE52</accession>
<reference evidence="1" key="1">
    <citation type="submission" date="2015-01" db="EMBL/GenBank/DDBJ databases">
        <authorList>
            <person name="Durling Mikael"/>
        </authorList>
    </citation>
    <scope>NUCLEOTIDE SEQUENCE</scope>
</reference>
<sequence length="70" mass="7904">MSKQLQPEASFSVRMHVYIGYRVDFCVRSWANEHPMGIAFVKQITTLQAYEIKCQQPTESTPLLASLGGN</sequence>